<dbReference type="AlphaFoldDB" id="A0A6V7FGQ6"/>
<reference evidence="1" key="1">
    <citation type="submission" date="2020-07" db="EMBL/GenBank/DDBJ databases">
        <authorList>
            <person name="Pothier F. J."/>
        </authorList>
    </citation>
    <scope>NUCLEOTIDE SEQUENCE [LARGE SCALE GENOMIC DNA]</scope>
    <source>
        <plasmid evidence="1">CFBP8129_p211</plasmid>
    </source>
</reference>
<keyword evidence="1" id="KW-0614">Plasmid</keyword>
<gene>
    <name evidence="1" type="ORF">CFBP8129_45620</name>
</gene>
<proteinExistence type="predicted"/>
<dbReference type="EMBL" id="LR828254">
    <property type="protein sequence ID" value="CAD0362518.1"/>
    <property type="molecule type" value="Genomic_DNA"/>
</dbReference>
<name>A0A6V7FGQ6_9XANT</name>
<sequence length="77" mass="8507">MRHSENYDVMVNEQTVVLRRQGSSIPSVANILGSEVDKEGVRTIWLDRLVHRGAVVSLNDNWVASGAISTVLTCRAQ</sequence>
<accession>A0A6V7FGQ6</accession>
<dbReference type="EMBL" id="LR828254">
    <property type="protein sequence ID" value="CAD0362520.1"/>
    <property type="molecule type" value="Genomic_DNA"/>
</dbReference>
<evidence type="ECO:0000313" key="1">
    <source>
        <dbReference type="EMBL" id="CAD0362518.1"/>
    </source>
</evidence>
<organism evidence="1">
    <name type="scientific">Xanthomonas hortorum pv. gardneri</name>
    <dbReference type="NCBI Taxonomy" id="2754056"/>
    <lineage>
        <taxon>Bacteria</taxon>
        <taxon>Pseudomonadati</taxon>
        <taxon>Pseudomonadota</taxon>
        <taxon>Gammaproteobacteria</taxon>
        <taxon>Lysobacterales</taxon>
        <taxon>Lysobacteraceae</taxon>
        <taxon>Xanthomonas</taxon>
    </lineage>
</organism>
<protein>
    <submittedName>
        <fullName evidence="1">Uncharacterized protein</fullName>
    </submittedName>
</protein>
<geneLocation type="plasmid" evidence="1">
    <name>CFBP8129_p211</name>
</geneLocation>